<name>A0A1U7NQG2_9FIRM</name>
<reference evidence="1 2" key="1">
    <citation type="submission" date="2016-11" db="EMBL/GenBank/DDBJ databases">
        <title>Description of two novel members of the family Erysipelotrichaceae: Ileibacterium lipovorans gen. nov., sp. nov. and Dubosiella newyorkensis, gen. nov., sp. nov.</title>
        <authorList>
            <person name="Cox L.M."/>
            <person name="Sohn J."/>
            <person name="Tyrrell K.L."/>
            <person name="Citron D.M."/>
            <person name="Lawson P.A."/>
            <person name="Patel N.B."/>
            <person name="Iizumi T."/>
            <person name="Perez-Perez G.I."/>
            <person name="Goldstein E.J."/>
            <person name="Blaser M.J."/>
        </authorList>
    </citation>
    <scope>NUCLEOTIDE SEQUENCE [LARGE SCALE GENOMIC DNA]</scope>
    <source>
        <strain evidence="1 2">NYU-BL-A4</strain>
    </source>
</reference>
<dbReference type="GeneID" id="78274510"/>
<dbReference type="AlphaFoldDB" id="A0A1U7NQG2"/>
<accession>A0A1U7NQG2</accession>
<proteinExistence type="predicted"/>
<gene>
    <name evidence="1" type="ORF">BO225_00895</name>
</gene>
<dbReference type="STRING" id="1862672.BO225_00895"/>
<evidence type="ECO:0000313" key="2">
    <source>
        <dbReference type="Proteomes" id="UP000186705"/>
    </source>
</evidence>
<sequence length="121" mass="14568">MEHVINLLTKEDSERYLQQGIELGRVEGIELGSEQERYTIQNMMTWLKDHHREDLLFKIFDYKDFEQLKTLVLEKKIEYKKRQELITLISSPNSRHAKQLNLEVLLGGFLYGKKIKIHYRF</sequence>
<protein>
    <submittedName>
        <fullName evidence="1">Uncharacterized protein</fullName>
    </submittedName>
</protein>
<comment type="caution">
    <text evidence="1">The sequence shown here is derived from an EMBL/GenBank/DDBJ whole genome shotgun (WGS) entry which is preliminary data.</text>
</comment>
<organism evidence="1 2">
    <name type="scientific">Dubosiella newyorkensis</name>
    <dbReference type="NCBI Taxonomy" id="1862672"/>
    <lineage>
        <taxon>Bacteria</taxon>
        <taxon>Bacillati</taxon>
        <taxon>Bacillota</taxon>
        <taxon>Erysipelotrichia</taxon>
        <taxon>Erysipelotrichales</taxon>
        <taxon>Erysipelotrichaceae</taxon>
        <taxon>Dubosiella</taxon>
    </lineage>
</organism>
<evidence type="ECO:0000313" key="1">
    <source>
        <dbReference type="EMBL" id="OLU47876.1"/>
    </source>
</evidence>
<dbReference type="Proteomes" id="UP000186705">
    <property type="component" value="Unassembled WGS sequence"/>
</dbReference>
<keyword evidence="2" id="KW-1185">Reference proteome</keyword>
<dbReference type="RefSeq" id="WP_076340417.1">
    <property type="nucleotide sequence ID" value="NZ_CAPDDE010000101.1"/>
</dbReference>
<dbReference type="EMBL" id="MPKA01000029">
    <property type="protein sequence ID" value="OLU47876.1"/>
    <property type="molecule type" value="Genomic_DNA"/>
</dbReference>